<evidence type="ECO:0000256" key="5">
    <source>
        <dbReference type="ARBA" id="ARBA00022753"/>
    </source>
</evidence>
<accession>A0A8H6S6H1</accession>
<evidence type="ECO:0000313" key="11">
    <source>
        <dbReference type="EMBL" id="KAF7292195.1"/>
    </source>
</evidence>
<comment type="function">
    <text evidence="7">Recruits the lipid transfer protein VPS13 to endosomal and vacuolar membranes.</text>
</comment>
<dbReference type="AlphaFoldDB" id="A0A8H6S6H1"/>
<dbReference type="PROSITE" id="PS50195">
    <property type="entry name" value="PX"/>
    <property type="match status" value="1"/>
</dbReference>
<comment type="similarity">
    <text evidence="3">Belongs to the YPT35 family.</text>
</comment>
<dbReference type="GO" id="GO:0032266">
    <property type="term" value="F:phosphatidylinositol-3-phosphate binding"/>
    <property type="evidence" value="ECO:0007669"/>
    <property type="project" value="InterPro"/>
</dbReference>
<dbReference type="GO" id="GO:0010008">
    <property type="term" value="C:endosome membrane"/>
    <property type="evidence" value="ECO:0007669"/>
    <property type="project" value="UniProtKB-SubCell"/>
</dbReference>
<protein>
    <recommendedName>
        <fullName evidence="8">Endosomal/vacuolar adapter protein YPT35</fullName>
    </recommendedName>
    <alternativeName>
        <fullName evidence="9">PX domain-containing protein YPT35</fullName>
    </alternativeName>
</protein>
<keyword evidence="12" id="KW-1185">Reference proteome</keyword>
<evidence type="ECO:0000256" key="9">
    <source>
        <dbReference type="ARBA" id="ARBA00033785"/>
    </source>
</evidence>
<dbReference type="PANTHER" id="PTHR10555">
    <property type="entry name" value="SORTING NEXIN"/>
    <property type="match status" value="1"/>
</dbReference>
<sequence length="195" mass="21580">MSSPAPAQTRPLPPPLPLHPFAHSSARIEVLPAGIDIEEEARLYEDIVFDESPITPRHPSPGPPSIFSNDIWLGDNIGESAAFARAVEIGGWTSVGDVRGGAYVVYDCVIKTKEGLAIHAHKRYSDFVKLEHELLRTLPPPLRRSVPSLPPKSPLARYRAAFLANRRRALEYWLATILLHPEIGGCEPARRWVTS</sequence>
<dbReference type="Proteomes" id="UP000636479">
    <property type="component" value="Unassembled WGS sequence"/>
</dbReference>
<dbReference type="SUPFAM" id="SSF64268">
    <property type="entry name" value="PX domain"/>
    <property type="match status" value="1"/>
</dbReference>
<dbReference type="Pfam" id="PF00787">
    <property type="entry name" value="PX"/>
    <property type="match status" value="1"/>
</dbReference>
<dbReference type="RefSeq" id="XP_037214922.1">
    <property type="nucleotide sequence ID" value="XM_037368954.1"/>
</dbReference>
<evidence type="ECO:0000313" key="12">
    <source>
        <dbReference type="Proteomes" id="UP000636479"/>
    </source>
</evidence>
<dbReference type="EMBL" id="JACAZF010000012">
    <property type="protein sequence ID" value="KAF7292195.1"/>
    <property type="molecule type" value="Genomic_DNA"/>
</dbReference>
<dbReference type="SMART" id="SM00312">
    <property type="entry name" value="PX"/>
    <property type="match status" value="1"/>
</dbReference>
<dbReference type="CDD" id="cd07280">
    <property type="entry name" value="PX_YPT35"/>
    <property type="match status" value="1"/>
</dbReference>
<dbReference type="Gene3D" id="3.30.1520.10">
    <property type="entry name" value="Phox-like domain"/>
    <property type="match status" value="1"/>
</dbReference>
<dbReference type="OrthoDB" id="10254720at2759"/>
<dbReference type="PANTHER" id="PTHR10555:SF170">
    <property type="entry name" value="FI18122P1"/>
    <property type="match status" value="1"/>
</dbReference>
<keyword evidence="5" id="KW-0967">Endosome</keyword>
<dbReference type="InterPro" id="IPR036871">
    <property type="entry name" value="PX_dom_sf"/>
</dbReference>
<evidence type="ECO:0000256" key="2">
    <source>
        <dbReference type="ARBA" id="ARBA00004177"/>
    </source>
</evidence>
<evidence type="ECO:0000256" key="1">
    <source>
        <dbReference type="ARBA" id="ARBA00004148"/>
    </source>
</evidence>
<evidence type="ECO:0000256" key="8">
    <source>
        <dbReference type="ARBA" id="ARBA00033774"/>
    </source>
</evidence>
<evidence type="ECO:0000256" key="6">
    <source>
        <dbReference type="ARBA" id="ARBA00023136"/>
    </source>
</evidence>
<organism evidence="11 12">
    <name type="scientific">Mycena indigotica</name>
    <dbReference type="NCBI Taxonomy" id="2126181"/>
    <lineage>
        <taxon>Eukaryota</taxon>
        <taxon>Fungi</taxon>
        <taxon>Dikarya</taxon>
        <taxon>Basidiomycota</taxon>
        <taxon>Agaricomycotina</taxon>
        <taxon>Agaricomycetes</taxon>
        <taxon>Agaricomycetidae</taxon>
        <taxon>Agaricales</taxon>
        <taxon>Marasmiineae</taxon>
        <taxon>Mycenaceae</taxon>
        <taxon>Mycena</taxon>
    </lineage>
</organism>
<evidence type="ECO:0000256" key="7">
    <source>
        <dbReference type="ARBA" id="ARBA00033728"/>
    </source>
</evidence>
<comment type="subcellular location">
    <subcellularLocation>
        <location evidence="2">Endosome</location>
    </subcellularLocation>
    <subcellularLocation>
        <location evidence="1">Vacuole membrane</location>
        <topology evidence="1">Peripheral membrane protein</topology>
    </subcellularLocation>
</comment>
<evidence type="ECO:0000256" key="3">
    <source>
        <dbReference type="ARBA" id="ARBA00007426"/>
    </source>
</evidence>
<dbReference type="InterPro" id="IPR001683">
    <property type="entry name" value="PX_dom"/>
</dbReference>
<evidence type="ECO:0000259" key="10">
    <source>
        <dbReference type="PROSITE" id="PS50195"/>
    </source>
</evidence>
<gene>
    <name evidence="11" type="ORF">MIND_01246800</name>
</gene>
<dbReference type="InterPro" id="IPR037917">
    <property type="entry name" value="Ypt35_PX"/>
</dbReference>
<dbReference type="GO" id="GO:0005774">
    <property type="term" value="C:vacuolar membrane"/>
    <property type="evidence" value="ECO:0007669"/>
    <property type="project" value="UniProtKB-SubCell"/>
</dbReference>
<name>A0A8H6S6H1_9AGAR</name>
<reference evidence="11" key="1">
    <citation type="submission" date="2020-05" db="EMBL/GenBank/DDBJ databases">
        <title>Mycena genomes resolve the evolution of fungal bioluminescence.</title>
        <authorList>
            <person name="Tsai I.J."/>
        </authorList>
    </citation>
    <scope>NUCLEOTIDE SEQUENCE</scope>
    <source>
        <strain evidence="11">171206Taipei</strain>
    </source>
</reference>
<keyword evidence="4" id="KW-0926">Vacuole</keyword>
<proteinExistence type="inferred from homology"/>
<evidence type="ECO:0000256" key="4">
    <source>
        <dbReference type="ARBA" id="ARBA00022554"/>
    </source>
</evidence>
<comment type="caution">
    <text evidence="11">The sequence shown here is derived from an EMBL/GenBank/DDBJ whole genome shotgun (WGS) entry which is preliminary data.</text>
</comment>
<feature type="domain" description="PX" evidence="10">
    <location>
        <begin position="84"/>
        <end position="195"/>
    </location>
</feature>
<keyword evidence="6" id="KW-0472">Membrane</keyword>
<dbReference type="GeneID" id="59351470"/>